<organism evidence="8">
    <name type="scientific">freshwater metagenome</name>
    <dbReference type="NCBI Taxonomy" id="449393"/>
    <lineage>
        <taxon>unclassified sequences</taxon>
        <taxon>metagenomes</taxon>
        <taxon>ecological metagenomes</taxon>
    </lineage>
</organism>
<accession>A0A6J6Q9I0</accession>
<comment type="subcellular location">
    <subcellularLocation>
        <location evidence="1">Cell membrane</location>
        <topology evidence="1">Multi-pass membrane protein</topology>
    </subcellularLocation>
</comment>
<evidence type="ECO:0000256" key="2">
    <source>
        <dbReference type="ARBA" id="ARBA00022475"/>
    </source>
</evidence>
<proteinExistence type="predicted"/>
<keyword evidence="2" id="KW-1003">Cell membrane</keyword>
<feature type="transmembrane region" description="Helical" evidence="7">
    <location>
        <begin position="183"/>
        <end position="204"/>
    </location>
</feature>
<evidence type="ECO:0000256" key="4">
    <source>
        <dbReference type="ARBA" id="ARBA00022692"/>
    </source>
</evidence>
<feature type="transmembrane region" description="Helical" evidence="7">
    <location>
        <begin position="352"/>
        <end position="372"/>
    </location>
</feature>
<sequence>MRRRLPASAPRALIAAGAFLASWGLIQHGFYAHHVLTDIPTYSTYGDRIRAGLVPYRDFSVEYPPGALPTFVAPTFFADYDVAFRWLMAACGVAMVFVVAGATRSRAALGFVAASPLLVGSMELSRFDLWPALLLAAAVAALAGRRDTLGLALLGVAIAVKAFPIVVVPVALMWVYRRRGWKATVWGGVTVAGVVAVVVLPFFVLSPSGLWQSVAGQSSRPLQIETLPAAVAMWLGDPAVANTHGSFNLVHFDTVAALLTALEAAALMGVWFGISRGPIDRARFLTGAAASVAIFVALGKVLSPQYLIWLVPLVALLSGRRAVAACTLLAIALGLTLVFFPGRYFDYVERGSLAWVVVLRDLVLAALALVLVRGSIRRSRDGTARSS</sequence>
<dbReference type="InterPro" id="IPR018584">
    <property type="entry name" value="GT87"/>
</dbReference>
<evidence type="ECO:0000256" key="7">
    <source>
        <dbReference type="SAM" id="Phobius"/>
    </source>
</evidence>
<dbReference type="AlphaFoldDB" id="A0A6J6Q9I0"/>
<evidence type="ECO:0000256" key="6">
    <source>
        <dbReference type="ARBA" id="ARBA00023136"/>
    </source>
</evidence>
<evidence type="ECO:0000256" key="5">
    <source>
        <dbReference type="ARBA" id="ARBA00022989"/>
    </source>
</evidence>
<reference evidence="8" key="1">
    <citation type="submission" date="2020-05" db="EMBL/GenBank/DDBJ databases">
        <authorList>
            <person name="Chiriac C."/>
            <person name="Salcher M."/>
            <person name="Ghai R."/>
            <person name="Kavagutti S V."/>
        </authorList>
    </citation>
    <scope>NUCLEOTIDE SEQUENCE</scope>
</reference>
<dbReference type="EMBL" id="CAEZXP010000007">
    <property type="protein sequence ID" value="CAB4707386.1"/>
    <property type="molecule type" value="Genomic_DNA"/>
</dbReference>
<feature type="transmembrane region" description="Helical" evidence="7">
    <location>
        <begin position="83"/>
        <end position="103"/>
    </location>
</feature>
<name>A0A6J6Q9I0_9ZZZZ</name>
<protein>
    <submittedName>
        <fullName evidence="8">Unannotated protein</fullName>
    </submittedName>
</protein>
<dbReference type="GO" id="GO:0016758">
    <property type="term" value="F:hexosyltransferase activity"/>
    <property type="evidence" value="ECO:0007669"/>
    <property type="project" value="InterPro"/>
</dbReference>
<dbReference type="Pfam" id="PF09594">
    <property type="entry name" value="GT87"/>
    <property type="match status" value="1"/>
</dbReference>
<gene>
    <name evidence="8" type="ORF">UFOPK2399_01761</name>
</gene>
<feature type="transmembrane region" description="Helical" evidence="7">
    <location>
        <begin position="12"/>
        <end position="31"/>
    </location>
</feature>
<feature type="transmembrane region" description="Helical" evidence="7">
    <location>
        <begin position="284"/>
        <end position="302"/>
    </location>
</feature>
<feature type="transmembrane region" description="Helical" evidence="7">
    <location>
        <begin position="322"/>
        <end position="340"/>
    </location>
</feature>
<keyword evidence="3" id="KW-0808">Transferase</keyword>
<keyword evidence="4 7" id="KW-0812">Transmembrane</keyword>
<evidence type="ECO:0000256" key="1">
    <source>
        <dbReference type="ARBA" id="ARBA00004651"/>
    </source>
</evidence>
<evidence type="ECO:0000313" key="8">
    <source>
        <dbReference type="EMBL" id="CAB4707386.1"/>
    </source>
</evidence>
<dbReference type="GO" id="GO:0005886">
    <property type="term" value="C:plasma membrane"/>
    <property type="evidence" value="ECO:0007669"/>
    <property type="project" value="UniProtKB-SubCell"/>
</dbReference>
<feature type="transmembrane region" description="Helical" evidence="7">
    <location>
        <begin position="149"/>
        <end position="176"/>
    </location>
</feature>
<keyword evidence="5 7" id="KW-1133">Transmembrane helix</keyword>
<feature type="transmembrane region" description="Helical" evidence="7">
    <location>
        <begin position="254"/>
        <end position="272"/>
    </location>
</feature>
<evidence type="ECO:0000256" key="3">
    <source>
        <dbReference type="ARBA" id="ARBA00022679"/>
    </source>
</evidence>
<keyword evidence="6 7" id="KW-0472">Membrane</keyword>